<dbReference type="AlphaFoldDB" id="A0A7S0PFV3"/>
<dbReference type="EMBL" id="HBET01017637">
    <property type="protein sequence ID" value="CAD8567520.1"/>
    <property type="molecule type" value="Transcribed_RNA"/>
</dbReference>
<gene>
    <name evidence="1" type="ORF">CROE0942_LOCUS11900</name>
</gene>
<protein>
    <submittedName>
        <fullName evidence="1">Uncharacterized protein</fullName>
    </submittedName>
</protein>
<reference evidence="1" key="1">
    <citation type="submission" date="2021-01" db="EMBL/GenBank/DDBJ databases">
        <authorList>
            <person name="Corre E."/>
            <person name="Pelletier E."/>
            <person name="Niang G."/>
            <person name="Scheremetjew M."/>
            <person name="Finn R."/>
            <person name="Kale V."/>
            <person name="Holt S."/>
            <person name="Cochrane G."/>
            <person name="Meng A."/>
            <person name="Brown T."/>
            <person name="Cohen L."/>
        </authorList>
    </citation>
    <scope>NUCLEOTIDE SEQUENCE</scope>
    <source>
        <strain evidence="1">E4-10</strain>
    </source>
</reference>
<proteinExistence type="predicted"/>
<evidence type="ECO:0000313" key="1">
    <source>
        <dbReference type="EMBL" id="CAD8567520.1"/>
    </source>
</evidence>
<sequence>MGLGLSGLGQAGRGGAFATRDHAPAAPPADVEAMKLAAAIERLPAPLRAGTDGKGLLLAAGVGKRIEMAAGTSTPSQMRVPPNGTMGQYLDAELRIAVARSKLMSGSVARIMALRTEQAEQARKAMSL</sequence>
<accession>A0A7S0PFV3</accession>
<organism evidence="1">
    <name type="scientific">Cafeteria roenbergensis</name>
    <name type="common">Marine flagellate</name>
    <dbReference type="NCBI Taxonomy" id="33653"/>
    <lineage>
        <taxon>Eukaryota</taxon>
        <taxon>Sar</taxon>
        <taxon>Stramenopiles</taxon>
        <taxon>Bigyra</taxon>
        <taxon>Opalozoa</taxon>
        <taxon>Bicosoecida</taxon>
        <taxon>Cafeteriaceae</taxon>
        <taxon>Cafeteria</taxon>
    </lineage>
</organism>
<name>A0A7S0PFV3_CAFRO</name>